<organism evidence="11 12">
    <name type="scientific">Streptacidiphilus cavernicola</name>
    <dbReference type="NCBI Taxonomy" id="3342716"/>
    <lineage>
        <taxon>Bacteria</taxon>
        <taxon>Bacillati</taxon>
        <taxon>Actinomycetota</taxon>
        <taxon>Actinomycetes</taxon>
        <taxon>Kitasatosporales</taxon>
        <taxon>Streptomycetaceae</taxon>
        <taxon>Streptacidiphilus</taxon>
    </lineage>
</organism>
<comment type="caution">
    <text evidence="11">The sequence shown here is derived from an EMBL/GenBank/DDBJ whole genome shotgun (WGS) entry which is preliminary data.</text>
</comment>
<gene>
    <name evidence="11" type="ORF">ACEZDE_15865</name>
</gene>
<evidence type="ECO:0000313" key="11">
    <source>
        <dbReference type="EMBL" id="MFC1418110.1"/>
    </source>
</evidence>
<evidence type="ECO:0000313" key="12">
    <source>
        <dbReference type="Proteomes" id="UP001592531"/>
    </source>
</evidence>
<feature type="domain" description="Major facilitator superfamily (MFS) profile" evidence="10">
    <location>
        <begin position="13"/>
        <end position="458"/>
    </location>
</feature>
<dbReference type="InterPro" id="IPR004638">
    <property type="entry name" value="EmrB-like"/>
</dbReference>
<keyword evidence="3" id="KW-1003">Cell membrane</keyword>
<evidence type="ECO:0000256" key="4">
    <source>
        <dbReference type="ARBA" id="ARBA00022692"/>
    </source>
</evidence>
<dbReference type="SUPFAM" id="SSF103473">
    <property type="entry name" value="MFS general substrate transporter"/>
    <property type="match status" value="1"/>
</dbReference>
<keyword evidence="4 9" id="KW-0812">Transmembrane</keyword>
<evidence type="ECO:0000256" key="9">
    <source>
        <dbReference type="SAM" id="Phobius"/>
    </source>
</evidence>
<dbReference type="Gene3D" id="1.20.1250.20">
    <property type="entry name" value="MFS general substrate transporter like domains"/>
    <property type="match status" value="1"/>
</dbReference>
<feature type="transmembrane region" description="Helical" evidence="9">
    <location>
        <begin position="432"/>
        <end position="453"/>
    </location>
</feature>
<feature type="transmembrane region" description="Helical" evidence="9">
    <location>
        <begin position="359"/>
        <end position="377"/>
    </location>
</feature>
<feature type="transmembrane region" description="Helical" evidence="9">
    <location>
        <begin position="197"/>
        <end position="217"/>
    </location>
</feature>
<dbReference type="Pfam" id="PF07690">
    <property type="entry name" value="MFS_1"/>
    <property type="match status" value="2"/>
</dbReference>
<feature type="compositionally biased region" description="Low complexity" evidence="8">
    <location>
        <begin position="475"/>
        <end position="484"/>
    </location>
</feature>
<feature type="transmembrane region" description="Helical" evidence="9">
    <location>
        <begin position="299"/>
        <end position="319"/>
    </location>
</feature>
<feature type="transmembrane region" description="Helical" evidence="9">
    <location>
        <begin position="82"/>
        <end position="106"/>
    </location>
</feature>
<evidence type="ECO:0000256" key="7">
    <source>
        <dbReference type="ARBA" id="ARBA00023251"/>
    </source>
</evidence>
<evidence type="ECO:0000256" key="3">
    <source>
        <dbReference type="ARBA" id="ARBA00022475"/>
    </source>
</evidence>
<keyword evidence="5 9" id="KW-1133">Transmembrane helix</keyword>
<proteinExistence type="predicted"/>
<evidence type="ECO:0000256" key="5">
    <source>
        <dbReference type="ARBA" id="ARBA00022989"/>
    </source>
</evidence>
<dbReference type="InterPro" id="IPR020846">
    <property type="entry name" value="MFS_dom"/>
</dbReference>
<feature type="transmembrane region" description="Helical" evidence="9">
    <location>
        <begin position="331"/>
        <end position="353"/>
    </location>
</feature>
<dbReference type="NCBIfam" id="TIGR00711">
    <property type="entry name" value="efflux_EmrB"/>
    <property type="match status" value="1"/>
</dbReference>
<dbReference type="InterPro" id="IPR036259">
    <property type="entry name" value="MFS_trans_sf"/>
</dbReference>
<dbReference type="PROSITE" id="PS50850">
    <property type="entry name" value="MFS"/>
    <property type="match status" value="1"/>
</dbReference>
<feature type="transmembrane region" description="Helical" evidence="9">
    <location>
        <begin position="223"/>
        <end position="244"/>
    </location>
</feature>
<feature type="transmembrane region" description="Helical" evidence="9">
    <location>
        <begin position="265"/>
        <end position="287"/>
    </location>
</feature>
<comment type="subcellular location">
    <subcellularLocation>
        <location evidence="1">Cell membrane</location>
        <topology evidence="1">Multi-pass membrane protein</topology>
    </subcellularLocation>
</comment>
<sequence length="484" mass="49749">MASVVSTPKQRWVLALASTASFMMALDTTAVATALSTIQRDLGASLETLQWTVNAYVLSFAVLLLTGAALGDRYGRRRMLGFGLGLFTAASAACALAPGIGVLIAARAVQGAGAALVLPLAMTHLSAAFPPRQRGRALGLFSGLTGLATFSGPFIGGAVAQGLAWQWIFWINLPIGLLAVLLVRLRLDESTGPGVRFDVGGVLLATGGALGLVWGLVRGNDAGWGSAEIIGALAGGAVLTVGFVRWELRAAAPMLPMRFFRDRTFAAANTSNFCLTASLYGTLFFLAQYLQVALGHGPLAAGLRMMTWTGTLMVCAPIAGSLADRLGERRLLAAGMLLQAVGGVWLALAATPTLPYDRLVAPLLISGCGLSMAMPSAQKAAVGAVAPREIGQASGAFNMLRQLGGVFGIALCAAVFTRNGGYASTRAFTDGFAAAMWVTAGLALVGATAATAVRRTGLPRASAPRPEADERAALRAEAVAETGS</sequence>
<keyword evidence="2" id="KW-0813">Transport</keyword>
<dbReference type="PRINTS" id="PR01036">
    <property type="entry name" value="TCRTETB"/>
</dbReference>
<dbReference type="InterPro" id="IPR011701">
    <property type="entry name" value="MFS"/>
</dbReference>
<reference evidence="11 12" key="1">
    <citation type="submission" date="2024-09" db="EMBL/GenBank/DDBJ databases">
        <authorList>
            <person name="Lee S.D."/>
        </authorList>
    </citation>
    <scope>NUCLEOTIDE SEQUENCE [LARGE SCALE GENOMIC DNA]</scope>
    <source>
        <strain evidence="11 12">N8-3</strain>
    </source>
</reference>
<feature type="transmembrane region" description="Helical" evidence="9">
    <location>
        <begin position="112"/>
        <end position="130"/>
    </location>
</feature>
<name>A0ABV6VWF3_9ACTN</name>
<keyword evidence="12" id="KW-1185">Reference proteome</keyword>
<dbReference type="RefSeq" id="WP_380536854.1">
    <property type="nucleotide sequence ID" value="NZ_JBHFAB010000010.1"/>
</dbReference>
<feature type="transmembrane region" description="Helical" evidence="9">
    <location>
        <begin position="137"/>
        <end position="155"/>
    </location>
</feature>
<evidence type="ECO:0000259" key="10">
    <source>
        <dbReference type="PROSITE" id="PS50850"/>
    </source>
</evidence>
<keyword evidence="7" id="KW-0046">Antibiotic resistance</keyword>
<protein>
    <submittedName>
        <fullName evidence="11">MFS transporter</fullName>
    </submittedName>
</protein>
<evidence type="ECO:0000256" key="6">
    <source>
        <dbReference type="ARBA" id="ARBA00023136"/>
    </source>
</evidence>
<dbReference type="PANTHER" id="PTHR42718:SF46">
    <property type="entry name" value="BLR6921 PROTEIN"/>
    <property type="match status" value="1"/>
</dbReference>
<feature type="region of interest" description="Disordered" evidence="8">
    <location>
        <begin position="458"/>
        <end position="484"/>
    </location>
</feature>
<keyword evidence="6 9" id="KW-0472">Membrane</keyword>
<dbReference type="PANTHER" id="PTHR42718">
    <property type="entry name" value="MAJOR FACILITATOR SUPERFAMILY MULTIDRUG TRANSPORTER MFSC"/>
    <property type="match status" value="1"/>
</dbReference>
<evidence type="ECO:0000256" key="1">
    <source>
        <dbReference type="ARBA" id="ARBA00004651"/>
    </source>
</evidence>
<dbReference type="EMBL" id="JBHFAB010000010">
    <property type="protein sequence ID" value="MFC1418110.1"/>
    <property type="molecule type" value="Genomic_DNA"/>
</dbReference>
<feature type="transmembrane region" description="Helical" evidence="9">
    <location>
        <begin position="167"/>
        <end position="185"/>
    </location>
</feature>
<dbReference type="Gene3D" id="1.20.1720.10">
    <property type="entry name" value="Multidrug resistance protein D"/>
    <property type="match status" value="1"/>
</dbReference>
<evidence type="ECO:0000256" key="8">
    <source>
        <dbReference type="SAM" id="MobiDB-lite"/>
    </source>
</evidence>
<evidence type="ECO:0000256" key="2">
    <source>
        <dbReference type="ARBA" id="ARBA00022448"/>
    </source>
</evidence>
<dbReference type="Proteomes" id="UP001592531">
    <property type="component" value="Unassembled WGS sequence"/>
</dbReference>
<feature type="transmembrane region" description="Helical" evidence="9">
    <location>
        <begin position="398"/>
        <end position="417"/>
    </location>
</feature>
<accession>A0ABV6VWF3</accession>
<feature type="transmembrane region" description="Helical" evidence="9">
    <location>
        <begin position="50"/>
        <end position="70"/>
    </location>
</feature>
<dbReference type="CDD" id="cd17321">
    <property type="entry name" value="MFS_MMR_MDR_like"/>
    <property type="match status" value="1"/>
</dbReference>